<dbReference type="InterPro" id="IPR001304">
    <property type="entry name" value="C-type_lectin-like"/>
</dbReference>
<gene>
    <name evidence="2" type="ORF">PLEPLA_LOCUS42700</name>
</gene>
<keyword evidence="3" id="KW-1185">Reference proteome</keyword>
<dbReference type="EMBL" id="CADEAL010004232">
    <property type="protein sequence ID" value="CAB1454933.1"/>
    <property type="molecule type" value="Genomic_DNA"/>
</dbReference>
<sequence length="194" mass="22925">MDQDKLKQAAGSNPRAGWIGLHRELDNIDGWKWSGGGRLTYENWFRGRPDNFNGVENVVELLDDGKWNDEWIDNSRYFYCIKITVVRIRKSWEEALEHCRETQTDLPSLNSELERVQAQNAIQPDDFTDPVWIGLRYLNDHWLWINNDSLTFEDWPQGEAQDHQCPMYKRCGALTKTAVWEKWDCQEKLNFICV</sequence>
<dbReference type="PROSITE" id="PS50041">
    <property type="entry name" value="C_TYPE_LECTIN_2"/>
    <property type="match status" value="2"/>
</dbReference>
<reference evidence="2" key="1">
    <citation type="submission" date="2020-03" db="EMBL/GenBank/DDBJ databases">
        <authorList>
            <person name="Weist P."/>
        </authorList>
    </citation>
    <scope>NUCLEOTIDE SEQUENCE</scope>
</reference>
<organism evidence="2 3">
    <name type="scientific">Pleuronectes platessa</name>
    <name type="common">European plaice</name>
    <dbReference type="NCBI Taxonomy" id="8262"/>
    <lineage>
        <taxon>Eukaryota</taxon>
        <taxon>Metazoa</taxon>
        <taxon>Chordata</taxon>
        <taxon>Craniata</taxon>
        <taxon>Vertebrata</taxon>
        <taxon>Euteleostomi</taxon>
        <taxon>Actinopterygii</taxon>
        <taxon>Neopterygii</taxon>
        <taxon>Teleostei</taxon>
        <taxon>Neoteleostei</taxon>
        <taxon>Acanthomorphata</taxon>
        <taxon>Carangaria</taxon>
        <taxon>Pleuronectiformes</taxon>
        <taxon>Pleuronectoidei</taxon>
        <taxon>Pleuronectidae</taxon>
        <taxon>Pleuronectes</taxon>
    </lineage>
</organism>
<dbReference type="AlphaFoldDB" id="A0A9N7Z459"/>
<comment type="caution">
    <text evidence="2">The sequence shown here is derived from an EMBL/GenBank/DDBJ whole genome shotgun (WGS) entry which is preliminary data.</text>
</comment>
<dbReference type="Pfam" id="PF00059">
    <property type="entry name" value="Lectin_C"/>
    <property type="match status" value="2"/>
</dbReference>
<dbReference type="PANTHER" id="PTHR45784">
    <property type="entry name" value="C-TYPE LECTIN DOMAIN FAMILY 20 MEMBER A-RELATED"/>
    <property type="match status" value="1"/>
</dbReference>
<dbReference type="PANTHER" id="PTHR45784:SF8">
    <property type="entry name" value="C-TYPE MANNOSE RECEPTOR 2-RELATED"/>
    <property type="match status" value="1"/>
</dbReference>
<protein>
    <recommendedName>
        <fullName evidence="1">C-type lectin domain-containing protein</fullName>
    </recommendedName>
</protein>
<feature type="domain" description="C-type lectin" evidence="1">
    <location>
        <begin position="79"/>
        <end position="194"/>
    </location>
</feature>
<dbReference type="InterPro" id="IPR016186">
    <property type="entry name" value="C-type_lectin-like/link_sf"/>
</dbReference>
<evidence type="ECO:0000259" key="1">
    <source>
        <dbReference type="PROSITE" id="PS50041"/>
    </source>
</evidence>
<feature type="domain" description="C-type lectin" evidence="1">
    <location>
        <begin position="1"/>
        <end position="81"/>
    </location>
</feature>
<dbReference type="SMART" id="SM00034">
    <property type="entry name" value="CLECT"/>
    <property type="match status" value="1"/>
</dbReference>
<dbReference type="InterPro" id="IPR016187">
    <property type="entry name" value="CTDL_fold"/>
</dbReference>
<dbReference type="Proteomes" id="UP001153269">
    <property type="component" value="Unassembled WGS sequence"/>
</dbReference>
<evidence type="ECO:0000313" key="2">
    <source>
        <dbReference type="EMBL" id="CAB1454933.1"/>
    </source>
</evidence>
<dbReference type="Gene3D" id="3.10.100.10">
    <property type="entry name" value="Mannose-Binding Protein A, subunit A"/>
    <property type="match status" value="2"/>
</dbReference>
<dbReference type="SUPFAM" id="SSF56436">
    <property type="entry name" value="C-type lectin-like"/>
    <property type="match status" value="2"/>
</dbReference>
<accession>A0A9N7Z459</accession>
<name>A0A9N7Z459_PLEPL</name>
<evidence type="ECO:0000313" key="3">
    <source>
        <dbReference type="Proteomes" id="UP001153269"/>
    </source>
</evidence>
<proteinExistence type="predicted"/>